<dbReference type="PROSITE" id="PS51387">
    <property type="entry name" value="FAD_PCMH"/>
    <property type="match status" value="1"/>
</dbReference>
<evidence type="ECO:0000256" key="4">
    <source>
        <dbReference type="ARBA" id="ARBA00023002"/>
    </source>
</evidence>
<gene>
    <name evidence="6" type="ORF">AJ79_06191</name>
</gene>
<dbReference type="GO" id="GO:0071949">
    <property type="term" value="F:FAD binding"/>
    <property type="evidence" value="ECO:0007669"/>
    <property type="project" value="InterPro"/>
</dbReference>
<dbReference type="PANTHER" id="PTHR42973">
    <property type="entry name" value="BINDING OXIDOREDUCTASE, PUTATIVE (AFU_ORTHOLOGUE AFUA_1G17690)-RELATED"/>
    <property type="match status" value="1"/>
</dbReference>
<feature type="domain" description="FAD-binding PCMH-type" evidence="5">
    <location>
        <begin position="87"/>
        <end position="258"/>
    </location>
</feature>
<comment type="similarity">
    <text evidence="1">Belongs to the oxygen-dependent FAD-linked oxidoreductase family.</text>
</comment>
<evidence type="ECO:0000256" key="2">
    <source>
        <dbReference type="ARBA" id="ARBA00022630"/>
    </source>
</evidence>
<dbReference type="SUPFAM" id="SSF56176">
    <property type="entry name" value="FAD-binding/transporter-associated domain-like"/>
    <property type="match status" value="1"/>
</dbReference>
<keyword evidence="4" id="KW-0560">Oxidoreductase</keyword>
<evidence type="ECO:0000313" key="7">
    <source>
        <dbReference type="Proteomes" id="UP000223968"/>
    </source>
</evidence>
<dbReference type="InterPro" id="IPR036318">
    <property type="entry name" value="FAD-bd_PCMH-like_sf"/>
</dbReference>
<dbReference type="InterPro" id="IPR050416">
    <property type="entry name" value="FAD-linked_Oxidoreductase"/>
</dbReference>
<organism evidence="6 7">
    <name type="scientific">Helicocarpus griseus UAMH5409</name>
    <dbReference type="NCBI Taxonomy" id="1447875"/>
    <lineage>
        <taxon>Eukaryota</taxon>
        <taxon>Fungi</taxon>
        <taxon>Dikarya</taxon>
        <taxon>Ascomycota</taxon>
        <taxon>Pezizomycotina</taxon>
        <taxon>Eurotiomycetes</taxon>
        <taxon>Eurotiomycetidae</taxon>
        <taxon>Onygenales</taxon>
        <taxon>Ajellomycetaceae</taxon>
        <taxon>Helicocarpus</taxon>
    </lineage>
</organism>
<dbReference type="InterPro" id="IPR016167">
    <property type="entry name" value="FAD-bd_PCMH_sub1"/>
</dbReference>
<dbReference type="PANTHER" id="PTHR42973:SF34">
    <property type="entry name" value="FAD BINDING DOMAIN PROTEIN (AFU_ORTHOLOGUE AFUA_3G02770)"/>
    <property type="match status" value="1"/>
</dbReference>
<name>A0A2B7X7S5_9EURO</name>
<keyword evidence="3" id="KW-0274">FAD</keyword>
<dbReference type="Pfam" id="PF01565">
    <property type="entry name" value="FAD_binding_4"/>
    <property type="match status" value="1"/>
</dbReference>
<dbReference type="InterPro" id="IPR016166">
    <property type="entry name" value="FAD-bd_PCMH"/>
</dbReference>
<dbReference type="GO" id="GO:0016491">
    <property type="term" value="F:oxidoreductase activity"/>
    <property type="evidence" value="ECO:0007669"/>
    <property type="project" value="UniProtKB-KW"/>
</dbReference>
<protein>
    <recommendedName>
        <fullName evidence="5">FAD-binding PCMH-type domain-containing protein</fullName>
    </recommendedName>
</protein>
<dbReference type="EMBL" id="PDNB01000107">
    <property type="protein sequence ID" value="PGH07714.1"/>
    <property type="molecule type" value="Genomic_DNA"/>
</dbReference>
<dbReference type="Gene3D" id="3.30.43.10">
    <property type="entry name" value="Uridine Diphospho-n-acetylenolpyruvylglucosamine Reductase, domain 2"/>
    <property type="match status" value="1"/>
</dbReference>
<dbReference type="STRING" id="1447875.A0A2B7X7S5"/>
<proteinExistence type="inferred from homology"/>
<evidence type="ECO:0000259" key="5">
    <source>
        <dbReference type="PROSITE" id="PS51387"/>
    </source>
</evidence>
<keyword evidence="2" id="KW-0285">Flavoprotein</keyword>
<dbReference type="Gene3D" id="3.40.462.20">
    <property type="match status" value="1"/>
</dbReference>
<dbReference type="AlphaFoldDB" id="A0A2B7X7S5"/>
<accession>A0A2B7X7S5</accession>
<evidence type="ECO:0000313" key="6">
    <source>
        <dbReference type="EMBL" id="PGH07714.1"/>
    </source>
</evidence>
<evidence type="ECO:0000256" key="1">
    <source>
        <dbReference type="ARBA" id="ARBA00005466"/>
    </source>
</evidence>
<sequence length="536" mass="58636">MAFGDLKSAPGELLSENKAIVDTLAGYGFDVFKHVSLYELIQPKSAQYDSTATACRVLCENYHQQVITKGTPQYTVWRSQFWSQQQSEVKPACVFEPTSSAQVAVVLLLVRMLHCQFSVKSGGHAAFANSSSIPDGVTIDLGQLNTIELSSDRTRVKVGAGNRWVDVYNELAPKGVTAVGGRVADIGVGGLMLGGGISFYSAQYGFACDNVNSFEVVVADGRILHVSPKSHPSLYWALRGGGNNFGIVTEFNLATYPAGDLWAGSRIYDVNESTKEAVLDAVIKFGHESPTDPKAAMICNFVYSEDQFFMAVNLEYTEPVVNPPIFESFRKIPQVADSMDIKTLPEVTLEFRAVNPDGLRESYWTSTVRLDTEMLTFAANSFMAGVEPIKNVPGILPTTSYQILTSDMIEKTSEKNGPNALGLDPREGPLLLVLVSVMWASEADDEAVLEAVAGIINSIRREARSRNMLNDFIYMNYASQFQSVVESYGPANQKRLIEVARRYDPSCVFQTLQPGYFKLTGAPDPNPPISSLSAKL</sequence>
<dbReference type="Gene3D" id="3.30.465.10">
    <property type="match status" value="1"/>
</dbReference>
<dbReference type="Proteomes" id="UP000223968">
    <property type="component" value="Unassembled WGS sequence"/>
</dbReference>
<comment type="caution">
    <text evidence="6">The sequence shown here is derived from an EMBL/GenBank/DDBJ whole genome shotgun (WGS) entry which is preliminary data.</text>
</comment>
<reference evidence="6 7" key="1">
    <citation type="submission" date="2017-10" db="EMBL/GenBank/DDBJ databases">
        <title>Comparative genomics in systemic dimorphic fungi from Ajellomycetaceae.</title>
        <authorList>
            <person name="Munoz J.F."/>
            <person name="Mcewen J.G."/>
            <person name="Clay O.K."/>
            <person name="Cuomo C.A."/>
        </authorList>
    </citation>
    <scope>NUCLEOTIDE SEQUENCE [LARGE SCALE GENOMIC DNA]</scope>
    <source>
        <strain evidence="6 7">UAMH5409</strain>
    </source>
</reference>
<keyword evidence="7" id="KW-1185">Reference proteome</keyword>
<evidence type="ECO:0000256" key="3">
    <source>
        <dbReference type="ARBA" id="ARBA00022827"/>
    </source>
</evidence>
<dbReference type="InterPro" id="IPR016169">
    <property type="entry name" value="FAD-bd_PCMH_sub2"/>
</dbReference>
<dbReference type="OrthoDB" id="2151789at2759"/>
<dbReference type="InterPro" id="IPR006094">
    <property type="entry name" value="Oxid_FAD_bind_N"/>
</dbReference>